<feature type="region of interest" description="Disordered" evidence="1">
    <location>
        <begin position="220"/>
        <end position="271"/>
    </location>
</feature>
<evidence type="ECO:0000313" key="3">
    <source>
        <dbReference type="Proteomes" id="UP001165085"/>
    </source>
</evidence>
<feature type="compositionally biased region" description="Polar residues" evidence="1">
    <location>
        <begin position="48"/>
        <end position="61"/>
    </location>
</feature>
<dbReference type="OrthoDB" id="10594502at2759"/>
<name>A0A9W7AWU7_9STRA</name>
<feature type="region of interest" description="Disordered" evidence="1">
    <location>
        <begin position="48"/>
        <end position="175"/>
    </location>
</feature>
<evidence type="ECO:0000313" key="2">
    <source>
        <dbReference type="EMBL" id="GMH79409.1"/>
    </source>
</evidence>
<sequence length="332" mass="35480">MGCCCSSPKEVNEYALSEEVKSPVPAAGVKKHQGSELMVMDSSTAVLGGNPETSQALVTSSRGGGGLTLGGGDGDINTLKKISKDKNPKKRTEAEDPKRLEVEKVAPTKKDEKVHSKPIPTPVPVSTKKVEKVQPKPTPTPVPAPKKKDEKVQPKATPTPVPASKKEEKSLVKPKSAIQLRIEAMNASKAEQKEVKKFPPVQVQAKSAIQLKIEVMNSSSNAMKGDDAKTTSPKPKVRGGIADRIASLQSSSPGGMPIPLPSAAPAPNKKMTSMHAKLGAMNMQAMLGGKPPPMRKDKPIEPLYHTTSNRAMFKRDSRRLPSRRKFAGDANV</sequence>
<proteinExistence type="predicted"/>
<dbReference type="AlphaFoldDB" id="A0A9W7AWU7"/>
<dbReference type="EMBL" id="BRXY01000234">
    <property type="protein sequence ID" value="GMH79409.1"/>
    <property type="molecule type" value="Genomic_DNA"/>
</dbReference>
<evidence type="ECO:0000256" key="1">
    <source>
        <dbReference type="SAM" id="MobiDB-lite"/>
    </source>
</evidence>
<feature type="region of interest" description="Disordered" evidence="1">
    <location>
        <begin position="285"/>
        <end position="306"/>
    </location>
</feature>
<protein>
    <submittedName>
        <fullName evidence="2">Uncharacterized protein</fullName>
    </submittedName>
</protein>
<accession>A0A9W7AWU7</accession>
<keyword evidence="3" id="KW-1185">Reference proteome</keyword>
<feature type="compositionally biased region" description="Gly residues" evidence="1">
    <location>
        <begin position="62"/>
        <end position="74"/>
    </location>
</feature>
<comment type="caution">
    <text evidence="2">The sequence shown here is derived from an EMBL/GenBank/DDBJ whole genome shotgun (WGS) entry which is preliminary data.</text>
</comment>
<feature type="compositionally biased region" description="Basic and acidic residues" evidence="1">
    <location>
        <begin position="82"/>
        <end position="115"/>
    </location>
</feature>
<gene>
    <name evidence="2" type="ORF">TrST_g8541</name>
</gene>
<reference evidence="3" key="1">
    <citation type="journal article" date="2023" name="Commun. Biol.">
        <title>Genome analysis of Parmales, the sister group of diatoms, reveals the evolutionary specialization of diatoms from phago-mixotrophs to photoautotrophs.</title>
        <authorList>
            <person name="Ban H."/>
            <person name="Sato S."/>
            <person name="Yoshikawa S."/>
            <person name="Yamada K."/>
            <person name="Nakamura Y."/>
            <person name="Ichinomiya M."/>
            <person name="Sato N."/>
            <person name="Blanc-Mathieu R."/>
            <person name="Endo H."/>
            <person name="Kuwata A."/>
            <person name="Ogata H."/>
        </authorList>
    </citation>
    <scope>NUCLEOTIDE SEQUENCE [LARGE SCALE GENOMIC DNA]</scope>
    <source>
        <strain evidence="3">NIES 3701</strain>
    </source>
</reference>
<organism evidence="2 3">
    <name type="scientific">Triparma strigata</name>
    <dbReference type="NCBI Taxonomy" id="1606541"/>
    <lineage>
        <taxon>Eukaryota</taxon>
        <taxon>Sar</taxon>
        <taxon>Stramenopiles</taxon>
        <taxon>Ochrophyta</taxon>
        <taxon>Bolidophyceae</taxon>
        <taxon>Parmales</taxon>
        <taxon>Triparmaceae</taxon>
        <taxon>Triparma</taxon>
    </lineage>
</organism>
<dbReference type="Proteomes" id="UP001165085">
    <property type="component" value="Unassembled WGS sequence"/>
</dbReference>